<evidence type="ECO:0008006" key="3">
    <source>
        <dbReference type="Google" id="ProtNLM"/>
    </source>
</evidence>
<gene>
    <name evidence="1" type="ORF">BJ992_004203</name>
</gene>
<proteinExistence type="predicted"/>
<dbReference type="PANTHER" id="PTHR36221">
    <property type="entry name" value="DUF742 DOMAIN-CONTAINING PROTEIN"/>
    <property type="match status" value="1"/>
</dbReference>
<accession>A0A7X0IGL5</accession>
<dbReference type="InterPro" id="IPR007995">
    <property type="entry name" value="DUF742"/>
</dbReference>
<dbReference type="Proteomes" id="UP000555564">
    <property type="component" value="Unassembled WGS sequence"/>
</dbReference>
<organism evidence="1 2">
    <name type="scientific">Sphaerisporangium rubeum</name>
    <dbReference type="NCBI Taxonomy" id="321317"/>
    <lineage>
        <taxon>Bacteria</taxon>
        <taxon>Bacillati</taxon>
        <taxon>Actinomycetota</taxon>
        <taxon>Actinomycetes</taxon>
        <taxon>Streptosporangiales</taxon>
        <taxon>Streptosporangiaceae</taxon>
        <taxon>Sphaerisporangium</taxon>
    </lineage>
</organism>
<dbReference type="AlphaFoldDB" id="A0A7X0IGL5"/>
<keyword evidence="2" id="KW-1185">Reference proteome</keyword>
<evidence type="ECO:0000313" key="2">
    <source>
        <dbReference type="Proteomes" id="UP000555564"/>
    </source>
</evidence>
<sequence>MTSLSDDPGQEQWLDEEAGRIVRPYVMTRGRTKPSRGKFDLITLVMTVEAVAPGQPGLGPEHHTIMDMCEERPLSVAEIAAHLDLPAGTVRVLLGDLLDRRVVAIQEPHRGSDVLSLDTYKAVLNGLRAL</sequence>
<evidence type="ECO:0000313" key="1">
    <source>
        <dbReference type="EMBL" id="MBB6474772.1"/>
    </source>
</evidence>
<dbReference type="EMBL" id="JACHIU010000001">
    <property type="protein sequence ID" value="MBB6474772.1"/>
    <property type="molecule type" value="Genomic_DNA"/>
</dbReference>
<dbReference type="RefSeq" id="WP_184983575.1">
    <property type="nucleotide sequence ID" value="NZ_BAAALO010000058.1"/>
</dbReference>
<reference evidence="1 2" key="1">
    <citation type="submission" date="2020-08" db="EMBL/GenBank/DDBJ databases">
        <title>Sequencing the genomes of 1000 actinobacteria strains.</title>
        <authorList>
            <person name="Klenk H.-P."/>
        </authorList>
    </citation>
    <scope>NUCLEOTIDE SEQUENCE [LARGE SCALE GENOMIC DNA]</scope>
    <source>
        <strain evidence="1 2">DSM 44936</strain>
    </source>
</reference>
<name>A0A7X0IGL5_9ACTN</name>
<protein>
    <recommendedName>
        <fullName evidence="3">DUF742 domain-containing protein</fullName>
    </recommendedName>
</protein>
<dbReference type="Pfam" id="PF05331">
    <property type="entry name" value="DUF742"/>
    <property type="match status" value="1"/>
</dbReference>
<dbReference type="PANTHER" id="PTHR36221:SF1">
    <property type="entry name" value="DUF742 DOMAIN-CONTAINING PROTEIN"/>
    <property type="match status" value="1"/>
</dbReference>
<comment type="caution">
    <text evidence="1">The sequence shown here is derived from an EMBL/GenBank/DDBJ whole genome shotgun (WGS) entry which is preliminary data.</text>
</comment>